<accession>X1N4C1</accession>
<proteinExistence type="predicted"/>
<gene>
    <name evidence="2" type="ORF">S06H3_51757</name>
</gene>
<reference evidence="2" key="1">
    <citation type="journal article" date="2014" name="Front. Microbiol.">
        <title>High frequency of phylogenetically diverse reductive dehalogenase-homologous genes in deep subseafloor sedimentary metagenomes.</title>
        <authorList>
            <person name="Kawai M."/>
            <person name="Futagami T."/>
            <person name="Toyoda A."/>
            <person name="Takaki Y."/>
            <person name="Nishi S."/>
            <person name="Hori S."/>
            <person name="Arai W."/>
            <person name="Tsubouchi T."/>
            <person name="Morono Y."/>
            <person name="Uchiyama I."/>
            <person name="Ito T."/>
            <person name="Fujiyama A."/>
            <person name="Inagaki F."/>
            <person name="Takami H."/>
        </authorList>
    </citation>
    <scope>NUCLEOTIDE SEQUENCE</scope>
    <source>
        <strain evidence="2">Expedition CK06-06</strain>
    </source>
</reference>
<evidence type="ECO:0000256" key="1">
    <source>
        <dbReference type="SAM" id="MobiDB-lite"/>
    </source>
</evidence>
<dbReference type="EMBL" id="BARV01032865">
    <property type="protein sequence ID" value="GAI38872.1"/>
    <property type="molecule type" value="Genomic_DNA"/>
</dbReference>
<organism evidence="2">
    <name type="scientific">marine sediment metagenome</name>
    <dbReference type="NCBI Taxonomy" id="412755"/>
    <lineage>
        <taxon>unclassified sequences</taxon>
        <taxon>metagenomes</taxon>
        <taxon>ecological metagenomes</taxon>
    </lineage>
</organism>
<feature type="non-terminal residue" evidence="2">
    <location>
        <position position="47"/>
    </location>
</feature>
<name>X1N4C1_9ZZZZ</name>
<dbReference type="AlphaFoldDB" id="X1N4C1"/>
<protein>
    <submittedName>
        <fullName evidence="2">Uncharacterized protein</fullName>
    </submittedName>
</protein>
<evidence type="ECO:0000313" key="2">
    <source>
        <dbReference type="EMBL" id="GAI38872.1"/>
    </source>
</evidence>
<feature type="region of interest" description="Disordered" evidence="1">
    <location>
        <begin position="28"/>
        <end position="47"/>
    </location>
</feature>
<comment type="caution">
    <text evidence="2">The sequence shown here is derived from an EMBL/GenBank/DDBJ whole genome shotgun (WGS) entry which is preliminary data.</text>
</comment>
<sequence>MYDPKYNSKTLVLSCLSFLEKTIDVLPLKPSISPGPDMPLEDPGPDE</sequence>